<keyword evidence="4" id="KW-0206">Cytoskeleton</keyword>
<evidence type="ECO:0000256" key="5">
    <source>
        <dbReference type="SAM" id="MobiDB-lite"/>
    </source>
</evidence>
<dbReference type="GO" id="GO:0060090">
    <property type="term" value="F:molecular adaptor activity"/>
    <property type="evidence" value="ECO:0007669"/>
    <property type="project" value="InterPro"/>
</dbReference>
<dbReference type="InterPro" id="IPR028745">
    <property type="entry name" value="AKAP9/Pericentrin"/>
</dbReference>
<keyword evidence="3" id="KW-0175">Coiled coil</keyword>
<dbReference type="AlphaFoldDB" id="A0A401PN09"/>
<dbReference type="EMBL" id="BFAA01001006">
    <property type="protein sequence ID" value="GCB74534.1"/>
    <property type="molecule type" value="Genomic_DNA"/>
</dbReference>
<comment type="subcellular location">
    <subcellularLocation>
        <location evidence="1">Cytoplasm</location>
        <location evidence="1">Cytoskeleton</location>
        <location evidence="1">Microtubule organizing center</location>
        <location evidence="1">Centrosome</location>
    </subcellularLocation>
</comment>
<evidence type="ECO:0000313" key="7">
    <source>
        <dbReference type="Proteomes" id="UP000288216"/>
    </source>
</evidence>
<protein>
    <submittedName>
        <fullName evidence="6">Uncharacterized protein</fullName>
    </submittedName>
</protein>
<keyword evidence="7" id="KW-1185">Reference proteome</keyword>
<evidence type="ECO:0000256" key="2">
    <source>
        <dbReference type="ARBA" id="ARBA00022490"/>
    </source>
</evidence>
<sequence length="104" mass="11997">MQLTWELHPAGGISDGYTEGKACLERQVRKKAEIQHQISQELLQTSNRLHEIEEEQQKPQEGREQPTRNKLQELWSSKNSQIPIIMVTQEMVALGSGQEEQMKD</sequence>
<dbReference type="PANTHER" id="PTHR44981">
    <property type="entry name" value="PERICENTRIN-LIKE PROTEIN, ISOFORM F"/>
    <property type="match status" value="1"/>
</dbReference>
<keyword evidence="2" id="KW-0963">Cytoplasm</keyword>
<dbReference type="Proteomes" id="UP000288216">
    <property type="component" value="Unassembled WGS sequence"/>
</dbReference>
<proteinExistence type="predicted"/>
<reference evidence="6 7" key="1">
    <citation type="journal article" date="2018" name="Nat. Ecol. Evol.">
        <title>Shark genomes provide insights into elasmobranch evolution and the origin of vertebrates.</title>
        <authorList>
            <person name="Hara Y"/>
            <person name="Yamaguchi K"/>
            <person name="Onimaru K"/>
            <person name="Kadota M"/>
            <person name="Koyanagi M"/>
            <person name="Keeley SD"/>
            <person name="Tatsumi K"/>
            <person name="Tanaka K"/>
            <person name="Motone F"/>
            <person name="Kageyama Y"/>
            <person name="Nozu R"/>
            <person name="Adachi N"/>
            <person name="Nishimura O"/>
            <person name="Nakagawa R"/>
            <person name="Tanegashima C"/>
            <person name="Kiyatake I"/>
            <person name="Matsumoto R"/>
            <person name="Murakumo K"/>
            <person name="Nishida K"/>
            <person name="Terakita A"/>
            <person name="Kuratani S"/>
            <person name="Sato K"/>
            <person name="Hyodo S Kuraku.S."/>
        </authorList>
    </citation>
    <scope>NUCLEOTIDE SEQUENCE [LARGE SCALE GENOMIC DNA]</scope>
</reference>
<feature type="region of interest" description="Disordered" evidence="5">
    <location>
        <begin position="41"/>
        <end position="75"/>
    </location>
</feature>
<evidence type="ECO:0000256" key="3">
    <source>
        <dbReference type="ARBA" id="ARBA00023054"/>
    </source>
</evidence>
<evidence type="ECO:0000256" key="1">
    <source>
        <dbReference type="ARBA" id="ARBA00004300"/>
    </source>
</evidence>
<accession>A0A401PN09</accession>
<evidence type="ECO:0000256" key="4">
    <source>
        <dbReference type="ARBA" id="ARBA00023212"/>
    </source>
</evidence>
<comment type="caution">
    <text evidence="6">The sequence shown here is derived from an EMBL/GenBank/DDBJ whole genome shotgun (WGS) entry which is preliminary data.</text>
</comment>
<organism evidence="6 7">
    <name type="scientific">Scyliorhinus torazame</name>
    <name type="common">Cloudy catshark</name>
    <name type="synonym">Catulus torazame</name>
    <dbReference type="NCBI Taxonomy" id="75743"/>
    <lineage>
        <taxon>Eukaryota</taxon>
        <taxon>Metazoa</taxon>
        <taxon>Chordata</taxon>
        <taxon>Craniata</taxon>
        <taxon>Vertebrata</taxon>
        <taxon>Chondrichthyes</taxon>
        <taxon>Elasmobranchii</taxon>
        <taxon>Galeomorphii</taxon>
        <taxon>Galeoidea</taxon>
        <taxon>Carcharhiniformes</taxon>
        <taxon>Scyliorhinidae</taxon>
        <taxon>Scyliorhinus</taxon>
    </lineage>
</organism>
<name>A0A401PN09_SCYTO</name>
<dbReference type="PANTHER" id="PTHR44981:SF1">
    <property type="entry name" value="A-KINASE ANCHOR PROTEIN 9"/>
    <property type="match status" value="1"/>
</dbReference>
<dbReference type="GO" id="GO:0007165">
    <property type="term" value="P:signal transduction"/>
    <property type="evidence" value="ECO:0007669"/>
    <property type="project" value="InterPro"/>
</dbReference>
<feature type="compositionally biased region" description="Basic and acidic residues" evidence="5">
    <location>
        <begin position="48"/>
        <end position="71"/>
    </location>
</feature>
<evidence type="ECO:0000313" key="6">
    <source>
        <dbReference type="EMBL" id="GCB74534.1"/>
    </source>
</evidence>
<gene>
    <name evidence="6" type="ORF">scyTo_0003625</name>
</gene>
<dbReference type="GO" id="GO:0005813">
    <property type="term" value="C:centrosome"/>
    <property type="evidence" value="ECO:0007669"/>
    <property type="project" value="UniProtKB-SubCell"/>
</dbReference>